<sequence length="287" mass="31054">MASTILILGGTGKVGSRIARQLSSQQIPILVASRQGTASQGVPVVFDWNNRETWEKPFTAATASIGAIYLVAPPSLDADRIMNEFIDFARERGVRRFVLQSASSVEAGGPAMGKVHAYLKELGQRGEVDWAALRPTWFQENFAEQPFYSDAIKEESKIYSATGGGKVPFVSADDIAAVAVRALTNPDPSNTEYLVLGPELLSYSDIADILTQVLGKTVVHIDLMPAGLEERHQKFGLPKEYATMLSAMDTSIKFGAEDRTNDVILAVTGAAPKKFKAYAESAKAAWL</sequence>
<dbReference type="GO" id="GO:0035835">
    <property type="term" value="P:indole alkaloid biosynthetic process"/>
    <property type="evidence" value="ECO:0007669"/>
    <property type="project" value="UniProtKB-UniPathway"/>
</dbReference>
<evidence type="ECO:0000313" key="6">
    <source>
        <dbReference type="EMBL" id="KXX81887.1"/>
    </source>
</evidence>
<feature type="domain" description="NAD(P)-binding" evidence="5">
    <location>
        <begin position="9"/>
        <end position="186"/>
    </location>
</feature>
<dbReference type="Pfam" id="PF13460">
    <property type="entry name" value="NAD_binding_10"/>
    <property type="match status" value="1"/>
</dbReference>
<dbReference type="PANTHER" id="PTHR43162">
    <property type="match status" value="1"/>
</dbReference>
<comment type="caution">
    <text evidence="6">The sequence shown here is derived from an EMBL/GenBank/DDBJ whole genome shotgun (WGS) entry which is preliminary data.</text>
</comment>
<dbReference type="OrthoDB" id="9997102at2759"/>
<comment type="pathway">
    <text evidence="1">Alkaloid biosynthesis; ergot alkaloid biosynthesis.</text>
</comment>
<dbReference type="AlphaFoldDB" id="A0A175WDP9"/>
<dbReference type="InterPro" id="IPR051604">
    <property type="entry name" value="Ergot_Alk_Oxidoreductase"/>
</dbReference>
<dbReference type="VEuPathDB" id="FungiDB:MMYC01_202316"/>
<dbReference type="STRING" id="100816.A0A175WDP9"/>
<dbReference type="NCBIfam" id="TIGR03649">
    <property type="entry name" value="ergot_EASG"/>
    <property type="match status" value="1"/>
</dbReference>
<dbReference type="EMBL" id="LCTW02000025">
    <property type="protein sequence ID" value="KXX81887.1"/>
    <property type="molecule type" value="Genomic_DNA"/>
</dbReference>
<dbReference type="SUPFAM" id="SSF51735">
    <property type="entry name" value="NAD(P)-binding Rossmann-fold domains"/>
    <property type="match status" value="1"/>
</dbReference>
<keyword evidence="7" id="KW-1185">Reference proteome</keyword>
<dbReference type="PANTHER" id="PTHR43162:SF1">
    <property type="entry name" value="PRESTALK A DIFFERENTIATION PROTEIN A"/>
    <property type="match status" value="1"/>
</dbReference>
<accession>A0A175WDP9</accession>
<dbReference type="InterPro" id="IPR016040">
    <property type="entry name" value="NAD(P)-bd_dom"/>
</dbReference>
<dbReference type="InterPro" id="IPR036291">
    <property type="entry name" value="NAD(P)-bd_dom_sf"/>
</dbReference>
<proteinExistence type="inferred from homology"/>
<evidence type="ECO:0000313" key="7">
    <source>
        <dbReference type="Proteomes" id="UP000078237"/>
    </source>
</evidence>
<evidence type="ECO:0000259" key="5">
    <source>
        <dbReference type="Pfam" id="PF13460"/>
    </source>
</evidence>
<evidence type="ECO:0000256" key="2">
    <source>
        <dbReference type="ARBA" id="ARBA00005372"/>
    </source>
</evidence>
<name>A0A175WDP9_9PEZI</name>
<gene>
    <name evidence="6" type="ORF">MMYC01_202316</name>
</gene>
<comment type="similarity">
    <text evidence="2">Belongs to the fgaFS/easG family.</text>
</comment>
<keyword evidence="4" id="KW-0560">Oxidoreductase</keyword>
<dbReference type="UniPathway" id="UPA00327"/>
<dbReference type="Proteomes" id="UP000078237">
    <property type="component" value="Unassembled WGS sequence"/>
</dbReference>
<keyword evidence="3" id="KW-0017">Alkaloid metabolism</keyword>
<dbReference type="Gene3D" id="3.90.25.10">
    <property type="entry name" value="UDP-galactose 4-epimerase, domain 1"/>
    <property type="match status" value="1"/>
</dbReference>
<organism evidence="6 7">
    <name type="scientific">Madurella mycetomatis</name>
    <dbReference type="NCBI Taxonomy" id="100816"/>
    <lineage>
        <taxon>Eukaryota</taxon>
        <taxon>Fungi</taxon>
        <taxon>Dikarya</taxon>
        <taxon>Ascomycota</taxon>
        <taxon>Pezizomycotina</taxon>
        <taxon>Sordariomycetes</taxon>
        <taxon>Sordariomycetidae</taxon>
        <taxon>Sordariales</taxon>
        <taxon>Sordariales incertae sedis</taxon>
        <taxon>Madurella</taxon>
    </lineage>
</organism>
<dbReference type="InterPro" id="IPR019901">
    <property type="entry name" value="Ergot_alkaloid_biosynthesis"/>
</dbReference>
<dbReference type="Gene3D" id="3.40.50.720">
    <property type="entry name" value="NAD(P)-binding Rossmann-like Domain"/>
    <property type="match status" value="1"/>
</dbReference>
<protein>
    <submittedName>
        <fullName evidence="6">Festuclavine dehydrogenase</fullName>
    </submittedName>
</protein>
<reference evidence="6 7" key="1">
    <citation type="journal article" date="2016" name="Genome Announc.">
        <title>Genome Sequence of Madurella mycetomatis mm55, Isolated from a Human Mycetoma Case in Sudan.</title>
        <authorList>
            <person name="Smit S."/>
            <person name="Derks M.F."/>
            <person name="Bervoets S."/>
            <person name="Fahal A."/>
            <person name="van Leeuwen W."/>
            <person name="van Belkum A."/>
            <person name="van de Sande W.W."/>
        </authorList>
    </citation>
    <scope>NUCLEOTIDE SEQUENCE [LARGE SCALE GENOMIC DNA]</scope>
    <source>
        <strain evidence="7">mm55</strain>
    </source>
</reference>
<dbReference type="GO" id="GO:0016491">
    <property type="term" value="F:oxidoreductase activity"/>
    <property type="evidence" value="ECO:0007669"/>
    <property type="project" value="UniProtKB-KW"/>
</dbReference>
<evidence type="ECO:0000256" key="1">
    <source>
        <dbReference type="ARBA" id="ARBA00005107"/>
    </source>
</evidence>
<evidence type="ECO:0000256" key="3">
    <source>
        <dbReference type="ARBA" id="ARBA00022589"/>
    </source>
</evidence>
<evidence type="ECO:0000256" key="4">
    <source>
        <dbReference type="ARBA" id="ARBA00023002"/>
    </source>
</evidence>